<reference evidence="5" key="1">
    <citation type="journal article" date="2020" name="Nat. Commun.">
        <title>Genome assembly of wild tea tree DASZ reveals pedigree and selection history of tea varieties.</title>
        <authorList>
            <person name="Zhang W."/>
            <person name="Zhang Y."/>
            <person name="Qiu H."/>
            <person name="Guo Y."/>
            <person name="Wan H."/>
            <person name="Zhang X."/>
            <person name="Scossa F."/>
            <person name="Alseekh S."/>
            <person name="Zhang Q."/>
            <person name="Wang P."/>
            <person name="Xu L."/>
            <person name="Schmidt M.H."/>
            <person name="Jia X."/>
            <person name="Li D."/>
            <person name="Zhu A."/>
            <person name="Guo F."/>
            <person name="Chen W."/>
            <person name="Ni D."/>
            <person name="Usadel B."/>
            <person name="Fernie A.R."/>
            <person name="Wen W."/>
        </authorList>
    </citation>
    <scope>NUCLEOTIDE SEQUENCE [LARGE SCALE GENOMIC DNA]</scope>
    <source>
        <strain evidence="5">cv. G240</strain>
    </source>
</reference>
<evidence type="ECO:0000256" key="2">
    <source>
        <dbReference type="SAM" id="MobiDB-lite"/>
    </source>
</evidence>
<dbReference type="Proteomes" id="UP000593564">
    <property type="component" value="Unassembled WGS sequence"/>
</dbReference>
<dbReference type="PANTHER" id="PTHR45023">
    <property type="match status" value="1"/>
</dbReference>
<organism evidence="4 5">
    <name type="scientific">Camellia sinensis</name>
    <name type="common">Tea plant</name>
    <name type="synonym">Thea sinensis</name>
    <dbReference type="NCBI Taxonomy" id="4442"/>
    <lineage>
        <taxon>Eukaryota</taxon>
        <taxon>Viridiplantae</taxon>
        <taxon>Streptophyta</taxon>
        <taxon>Embryophyta</taxon>
        <taxon>Tracheophyta</taxon>
        <taxon>Spermatophyta</taxon>
        <taxon>Magnoliopsida</taxon>
        <taxon>eudicotyledons</taxon>
        <taxon>Gunneridae</taxon>
        <taxon>Pentapetalae</taxon>
        <taxon>asterids</taxon>
        <taxon>Ericales</taxon>
        <taxon>Theaceae</taxon>
        <taxon>Camellia</taxon>
    </lineage>
</organism>
<keyword evidence="5" id="KW-1185">Reference proteome</keyword>
<dbReference type="AlphaFoldDB" id="A0A7J7GBH8"/>
<reference evidence="4 5" key="2">
    <citation type="submission" date="2020-07" db="EMBL/GenBank/DDBJ databases">
        <title>Genome assembly of wild tea tree DASZ reveals pedigree and selection history of tea varieties.</title>
        <authorList>
            <person name="Zhang W."/>
        </authorList>
    </citation>
    <scope>NUCLEOTIDE SEQUENCE [LARGE SCALE GENOMIC DNA]</scope>
    <source>
        <strain evidence="5">cv. G240</strain>
        <tissue evidence="4">Leaf</tissue>
    </source>
</reference>
<accession>A0A7J7GBH8</accession>
<feature type="region of interest" description="Disordered" evidence="2">
    <location>
        <begin position="1"/>
        <end position="29"/>
    </location>
</feature>
<evidence type="ECO:0000259" key="3">
    <source>
        <dbReference type="Pfam" id="PF14303"/>
    </source>
</evidence>
<sequence length="265" mass="31056">MFQHNSDINFMSETSREQNTQSSDNHFISETSRVSRGKAFTIIEDETLCRSWLAVSQDPITGNSQTMVAEAKRMYHVIQKKHFTFDTCWDILRRSCKWDEFRTQSKKSTQHAYPCSNPPTGESDAFQSNQNNVLHEEPSNPSTRPIGTKAAKEKLKNQTTHDSRFDEMAANQSKLVEVLSTISARTIERDEQKAIDRNQRAADRRRRAEDREEQLKLLSMMNEREQRNEDHKIMSMDMTNLNPMQRAYYEDLQRQILFRTTNRLP</sequence>
<gene>
    <name evidence="4" type="ORF">HYC85_024354</name>
</gene>
<dbReference type="InterPro" id="IPR029466">
    <property type="entry name" value="NAM-associated_C"/>
</dbReference>
<feature type="coiled-coil region" evidence="1">
    <location>
        <begin position="191"/>
        <end position="228"/>
    </location>
</feature>
<evidence type="ECO:0000313" key="5">
    <source>
        <dbReference type="Proteomes" id="UP000593564"/>
    </source>
</evidence>
<keyword evidence="1" id="KW-0175">Coiled coil</keyword>
<evidence type="ECO:0000313" key="4">
    <source>
        <dbReference type="EMBL" id="KAF5936848.1"/>
    </source>
</evidence>
<dbReference type="PANTHER" id="PTHR45023:SF4">
    <property type="entry name" value="GLYCINE-RICH PROTEIN-RELATED"/>
    <property type="match status" value="1"/>
</dbReference>
<protein>
    <recommendedName>
        <fullName evidence="3">No apical meristem-associated C-terminal domain-containing protein</fullName>
    </recommendedName>
</protein>
<feature type="domain" description="No apical meristem-associated C-terminal" evidence="3">
    <location>
        <begin position="81"/>
        <end position="256"/>
    </location>
</feature>
<comment type="caution">
    <text evidence="4">The sequence shown here is derived from an EMBL/GenBank/DDBJ whole genome shotgun (WGS) entry which is preliminary data.</text>
</comment>
<proteinExistence type="predicted"/>
<name>A0A7J7GBH8_CAMSI</name>
<feature type="region of interest" description="Disordered" evidence="2">
    <location>
        <begin position="107"/>
        <end position="127"/>
    </location>
</feature>
<dbReference type="Pfam" id="PF14303">
    <property type="entry name" value="NAM-associated"/>
    <property type="match status" value="1"/>
</dbReference>
<evidence type="ECO:0000256" key="1">
    <source>
        <dbReference type="SAM" id="Coils"/>
    </source>
</evidence>
<dbReference type="EMBL" id="JACBKZ010000012">
    <property type="protein sequence ID" value="KAF5936848.1"/>
    <property type="molecule type" value="Genomic_DNA"/>
</dbReference>